<comment type="cofactor">
    <cofactor evidence="1 20">
        <name>Zn(2+)</name>
        <dbReference type="ChEBI" id="CHEBI:29105"/>
    </cofactor>
</comment>
<evidence type="ECO:0000256" key="5">
    <source>
        <dbReference type="ARBA" id="ARBA00012032"/>
    </source>
</evidence>
<feature type="binding site" evidence="19">
    <location>
        <position position="1072"/>
    </location>
    <ligand>
        <name>S-adenosyl-L-methionine</name>
        <dbReference type="ChEBI" id="CHEBI:59789"/>
    </ligand>
</feature>
<dbReference type="Gene3D" id="3.20.20.330">
    <property type="entry name" value="Homocysteine-binding-like domain"/>
    <property type="match status" value="1"/>
</dbReference>
<comment type="pathway">
    <text evidence="3">Amino-acid biosynthesis; L-methionine biosynthesis via de novo pathway; L-methionine from L-homocysteine (MetH route): step 1/1.</text>
</comment>
<dbReference type="CDD" id="cd00740">
    <property type="entry name" value="MeTr"/>
    <property type="match status" value="1"/>
</dbReference>
<dbReference type="InterPro" id="IPR004223">
    <property type="entry name" value="VitB12-dep_Met_synth_activ_dom"/>
</dbReference>
<dbReference type="Pfam" id="PF02965">
    <property type="entry name" value="Met_synt_B12"/>
    <property type="match status" value="1"/>
</dbReference>
<dbReference type="Pfam" id="PF02310">
    <property type="entry name" value="B12-binding"/>
    <property type="match status" value="1"/>
</dbReference>
<feature type="binding site" evidence="19">
    <location>
        <position position="799"/>
    </location>
    <ligand>
        <name>methylcob(III)alamin</name>
        <dbReference type="ChEBI" id="CHEBI:28115"/>
    </ligand>
</feature>
<evidence type="ECO:0000256" key="11">
    <source>
        <dbReference type="ARBA" id="ARBA00022723"/>
    </source>
</evidence>
<dbReference type="InterPro" id="IPR003759">
    <property type="entry name" value="Cbl-bd_cap"/>
</dbReference>
<dbReference type="PROSITE" id="PS51332">
    <property type="entry name" value="B12_BINDING"/>
    <property type="match status" value="1"/>
</dbReference>
<comment type="similarity">
    <text evidence="4">Belongs to the vitamin-B12 dependent methionine synthase family.</text>
</comment>
<feature type="binding site" description="axial binding residue" evidence="18">
    <location>
        <position position="881"/>
    </location>
    <ligand>
        <name>methylcob(III)alamin</name>
        <dbReference type="ChEBI" id="CHEBI:28115"/>
    </ligand>
    <ligandPart>
        <name>Co</name>
        <dbReference type="ChEBI" id="CHEBI:27638"/>
    </ligandPart>
</feature>
<evidence type="ECO:0000313" key="29">
    <source>
        <dbReference type="Proteomes" id="UP000198406"/>
    </source>
</evidence>
<feature type="domain" description="Pterin-binding" evidence="24">
    <location>
        <begin position="455"/>
        <end position="720"/>
    </location>
</feature>
<dbReference type="InterPro" id="IPR000489">
    <property type="entry name" value="Pterin-binding_dom"/>
</dbReference>
<evidence type="ECO:0000256" key="10">
    <source>
        <dbReference type="ARBA" id="ARBA00022691"/>
    </source>
</evidence>
<dbReference type="PIRSF" id="PIRSF000381">
    <property type="entry name" value="MetH"/>
    <property type="match status" value="1"/>
</dbReference>
<evidence type="ECO:0000256" key="18">
    <source>
        <dbReference type="PIRSR" id="PIRSR000381-1"/>
    </source>
</evidence>
<dbReference type="GO" id="GO:0046653">
    <property type="term" value="P:tetrahydrofolate metabolic process"/>
    <property type="evidence" value="ECO:0007669"/>
    <property type="project" value="TreeGrafter"/>
</dbReference>
<keyword evidence="13 18" id="KW-0862">Zinc</keyword>
<feature type="binding site" evidence="19">
    <location>
        <begin position="878"/>
        <end position="882"/>
    </location>
    <ligand>
        <name>methylcob(III)alamin</name>
        <dbReference type="ChEBI" id="CHEBI:28115"/>
    </ligand>
</feature>
<dbReference type="FunFam" id="3.40.50.280:FF:000001">
    <property type="entry name" value="Methionine synthase"/>
    <property type="match status" value="1"/>
</dbReference>
<evidence type="ECO:0000259" key="25">
    <source>
        <dbReference type="PROSITE" id="PS50974"/>
    </source>
</evidence>
<evidence type="ECO:0000256" key="8">
    <source>
        <dbReference type="ARBA" id="ARBA00022628"/>
    </source>
</evidence>
<keyword evidence="7" id="KW-0028">Amino-acid biosynthesis</keyword>
<dbReference type="Gene3D" id="1.10.1240.10">
    <property type="entry name" value="Methionine synthase domain"/>
    <property type="match status" value="1"/>
</dbReference>
<feature type="binding site" evidence="19">
    <location>
        <position position="1268"/>
    </location>
    <ligand>
        <name>S-adenosyl-L-methionine</name>
        <dbReference type="ChEBI" id="CHEBI:59789"/>
    </ligand>
</feature>
<evidence type="ECO:0000256" key="21">
    <source>
        <dbReference type="PROSITE-ProRule" id="PRU00346"/>
    </source>
</evidence>
<evidence type="ECO:0000256" key="9">
    <source>
        <dbReference type="ARBA" id="ARBA00022679"/>
    </source>
</evidence>
<dbReference type="Gene3D" id="3.20.20.20">
    <property type="entry name" value="Dihydropteroate synthase-like"/>
    <property type="match status" value="1"/>
</dbReference>
<dbReference type="SMART" id="SM01018">
    <property type="entry name" value="B12-binding_2"/>
    <property type="match status" value="1"/>
</dbReference>
<evidence type="ECO:0000256" key="16">
    <source>
        <dbReference type="ARBA" id="ARBA00030163"/>
    </source>
</evidence>
<dbReference type="InterPro" id="IPR036724">
    <property type="entry name" value="Cobalamin-bd_sf"/>
</dbReference>
<feature type="domain" description="B12-binding" evidence="26">
    <location>
        <begin position="868"/>
        <end position="1006"/>
    </location>
</feature>
<evidence type="ECO:0000256" key="2">
    <source>
        <dbReference type="ARBA" id="ARBA00001956"/>
    </source>
</evidence>
<feature type="domain" description="AdoMet activation" evidence="25">
    <location>
        <begin position="1021"/>
        <end position="1361"/>
    </location>
</feature>
<dbReference type="InterPro" id="IPR006158">
    <property type="entry name" value="Cobalamin-bd"/>
</dbReference>
<dbReference type="InterPro" id="IPR036589">
    <property type="entry name" value="HCY_dom_sf"/>
</dbReference>
<name>A0A1Z5JUN7_FISSO</name>
<evidence type="ECO:0000313" key="28">
    <source>
        <dbReference type="EMBL" id="GAX17740.1"/>
    </source>
</evidence>
<dbReference type="Proteomes" id="UP000198406">
    <property type="component" value="Unassembled WGS sequence"/>
</dbReference>
<dbReference type="PANTHER" id="PTHR45833:SF1">
    <property type="entry name" value="METHIONINE SYNTHASE"/>
    <property type="match status" value="1"/>
</dbReference>
<comment type="cofactor">
    <cofactor evidence="2 18">
        <name>methylcob(III)alamin</name>
        <dbReference type="ChEBI" id="CHEBI:28115"/>
    </cofactor>
</comment>
<dbReference type="Pfam" id="PF02574">
    <property type="entry name" value="S-methyl_trans"/>
    <property type="match status" value="1"/>
</dbReference>
<dbReference type="Pfam" id="PF00809">
    <property type="entry name" value="Pterin_bind"/>
    <property type="match status" value="1"/>
</dbReference>
<feature type="binding site" evidence="19">
    <location>
        <position position="930"/>
    </location>
    <ligand>
        <name>methylcob(III)alamin</name>
        <dbReference type="ChEBI" id="CHEBI:28115"/>
    </ligand>
</feature>
<evidence type="ECO:0000256" key="19">
    <source>
        <dbReference type="PIRSR" id="PIRSR000381-2"/>
    </source>
</evidence>
<dbReference type="NCBIfam" id="TIGR02082">
    <property type="entry name" value="metH"/>
    <property type="match status" value="1"/>
</dbReference>
<dbReference type="Gene3D" id="3.40.50.280">
    <property type="entry name" value="Cobalamin-binding domain"/>
    <property type="match status" value="1"/>
</dbReference>
<dbReference type="GO" id="GO:0008270">
    <property type="term" value="F:zinc ion binding"/>
    <property type="evidence" value="ECO:0007669"/>
    <property type="project" value="InterPro"/>
</dbReference>
<evidence type="ECO:0000256" key="13">
    <source>
        <dbReference type="ARBA" id="ARBA00022833"/>
    </source>
</evidence>
<evidence type="ECO:0000259" key="23">
    <source>
        <dbReference type="PROSITE" id="PS50970"/>
    </source>
</evidence>
<keyword evidence="29" id="KW-1185">Reference proteome</keyword>
<dbReference type="GO" id="GO:0032259">
    <property type="term" value="P:methylation"/>
    <property type="evidence" value="ECO:0007669"/>
    <property type="project" value="UniProtKB-KW"/>
</dbReference>
<keyword evidence="6 21" id="KW-0489">Methyltransferase</keyword>
<dbReference type="FunFam" id="1.10.1240.10:FF:000001">
    <property type="entry name" value="Methionine synthase"/>
    <property type="match status" value="1"/>
</dbReference>
<dbReference type="Gene3D" id="3.10.196.10">
    <property type="entry name" value="Vitamin B12-dependent methionine synthase, activation domain"/>
    <property type="match status" value="1"/>
</dbReference>
<dbReference type="SUPFAM" id="SSF82282">
    <property type="entry name" value="Homocysteine S-methyltransferase"/>
    <property type="match status" value="1"/>
</dbReference>
<evidence type="ECO:0000256" key="12">
    <source>
        <dbReference type="ARBA" id="ARBA00022737"/>
    </source>
</evidence>
<dbReference type="GO" id="GO:0050667">
    <property type="term" value="P:homocysteine metabolic process"/>
    <property type="evidence" value="ECO:0007669"/>
    <property type="project" value="TreeGrafter"/>
</dbReference>
<feature type="region of interest" description="Disordered" evidence="22">
    <location>
        <begin position="1"/>
        <end position="35"/>
    </location>
</feature>
<evidence type="ECO:0000256" key="7">
    <source>
        <dbReference type="ARBA" id="ARBA00022605"/>
    </source>
</evidence>
<dbReference type="SUPFAM" id="SSF51717">
    <property type="entry name" value="Dihydropteroate synthetase-like"/>
    <property type="match status" value="1"/>
</dbReference>
<protein>
    <recommendedName>
        <fullName evidence="5">methionine synthase</fullName>
        <ecNumber evidence="5">2.1.1.13</ecNumber>
    </recommendedName>
    <alternativeName>
        <fullName evidence="17">5-methyltetrahydrofolate--homocysteine methyltransferase</fullName>
    </alternativeName>
    <alternativeName>
        <fullName evidence="16">Vitamin-B12 dependent methionine synthase</fullName>
    </alternativeName>
</protein>
<evidence type="ECO:0000256" key="3">
    <source>
        <dbReference type="ARBA" id="ARBA00005178"/>
    </source>
</evidence>
<evidence type="ECO:0000256" key="15">
    <source>
        <dbReference type="ARBA" id="ARBA00023285"/>
    </source>
</evidence>
<dbReference type="EMBL" id="BDSP01000122">
    <property type="protein sequence ID" value="GAX17740.1"/>
    <property type="molecule type" value="Genomic_DNA"/>
</dbReference>
<evidence type="ECO:0000256" key="17">
    <source>
        <dbReference type="ARBA" id="ARBA00031040"/>
    </source>
</evidence>
<dbReference type="UniPathway" id="UPA00051">
    <property type="reaction ID" value="UER00081"/>
</dbReference>
<evidence type="ECO:0000256" key="22">
    <source>
        <dbReference type="SAM" id="MobiDB-lite"/>
    </source>
</evidence>
<dbReference type="GO" id="GO:0031419">
    <property type="term" value="F:cobalamin binding"/>
    <property type="evidence" value="ECO:0007669"/>
    <property type="project" value="UniProtKB-KW"/>
</dbReference>
<evidence type="ECO:0000259" key="24">
    <source>
        <dbReference type="PROSITE" id="PS50972"/>
    </source>
</evidence>
<keyword evidence="15" id="KW-0170">Cobalt</keyword>
<dbReference type="InterPro" id="IPR033706">
    <property type="entry name" value="Met_synthase_B12-bd"/>
</dbReference>
<dbReference type="FunFam" id="3.20.20.20:FF:000002">
    <property type="entry name" value="Methionine synthase"/>
    <property type="match status" value="1"/>
</dbReference>
<dbReference type="EC" id="2.1.1.13" evidence="5"/>
<dbReference type="InterPro" id="IPR003726">
    <property type="entry name" value="HCY_dom"/>
</dbReference>
<evidence type="ECO:0000256" key="20">
    <source>
        <dbReference type="PROSITE-ProRule" id="PRU00333"/>
    </source>
</evidence>
<feature type="domain" description="B12-binding N-terminal" evidence="27">
    <location>
        <begin position="755"/>
        <end position="849"/>
    </location>
</feature>
<evidence type="ECO:0000256" key="4">
    <source>
        <dbReference type="ARBA" id="ARBA00010398"/>
    </source>
</evidence>
<keyword evidence="14" id="KW-0486">Methionine biosynthesis</keyword>
<comment type="caution">
    <text evidence="28">The sequence shown here is derived from an EMBL/GenBank/DDBJ whole genome shotgun (WGS) entry which is preliminary data.</text>
</comment>
<feature type="domain" description="Hcy-binding" evidence="23">
    <location>
        <begin position="93"/>
        <end position="418"/>
    </location>
</feature>
<dbReference type="InterPro" id="IPR037010">
    <property type="entry name" value="VitB12-dep_Met_synth_activ_sf"/>
</dbReference>
<evidence type="ECO:0000259" key="27">
    <source>
        <dbReference type="PROSITE" id="PS51337"/>
    </source>
</evidence>
<evidence type="ECO:0000259" key="26">
    <source>
        <dbReference type="PROSITE" id="PS51332"/>
    </source>
</evidence>
<keyword evidence="12" id="KW-0677">Repeat</keyword>
<feature type="binding site" evidence="18 20">
    <location>
        <position position="403"/>
    </location>
    <ligand>
        <name>Zn(2+)</name>
        <dbReference type="ChEBI" id="CHEBI:29105"/>
    </ligand>
</feature>
<gene>
    <name evidence="28" type="ORF">FisN_24Hh194</name>
</gene>
<dbReference type="SUPFAM" id="SSF52242">
    <property type="entry name" value="Cobalamin (vitamin B12)-binding domain"/>
    <property type="match status" value="1"/>
</dbReference>
<feature type="binding site" evidence="19">
    <location>
        <position position="926"/>
    </location>
    <ligand>
        <name>methylcob(III)alamin</name>
        <dbReference type="ChEBI" id="CHEBI:28115"/>
    </ligand>
</feature>
<dbReference type="PROSITE" id="PS51337">
    <property type="entry name" value="B12_BINDING_NTER"/>
    <property type="match status" value="1"/>
</dbReference>
<keyword evidence="10 19" id="KW-0949">S-adenosyl-L-methionine</keyword>
<feature type="binding site" evidence="19">
    <location>
        <position position="985"/>
    </location>
    <ligand>
        <name>methylcob(III)alamin</name>
        <dbReference type="ChEBI" id="CHEBI:28115"/>
    </ligand>
</feature>
<dbReference type="InterPro" id="IPR050554">
    <property type="entry name" value="Met_Synthase/Corrinoid"/>
</dbReference>
<dbReference type="PROSITE" id="PS50970">
    <property type="entry name" value="HCY"/>
    <property type="match status" value="1"/>
</dbReference>
<feature type="binding site" evidence="18 20">
    <location>
        <position position="404"/>
    </location>
    <ligand>
        <name>Zn(2+)</name>
        <dbReference type="ChEBI" id="CHEBI:29105"/>
    </ligand>
</feature>
<dbReference type="InterPro" id="IPR011822">
    <property type="entry name" value="MetH"/>
</dbReference>
<dbReference type="PROSITE" id="PS50974">
    <property type="entry name" value="ADOMET_ACTIVATION"/>
    <property type="match status" value="1"/>
</dbReference>
<keyword evidence="8 18" id="KW-0846">Cobalamin</keyword>
<dbReference type="SUPFAM" id="SSF56507">
    <property type="entry name" value="Methionine synthase activation domain-like"/>
    <property type="match status" value="1"/>
</dbReference>
<evidence type="ECO:0000256" key="1">
    <source>
        <dbReference type="ARBA" id="ARBA00001947"/>
    </source>
</evidence>
<feature type="binding site" evidence="19">
    <location>
        <begin position="1323"/>
        <end position="1324"/>
    </location>
    <ligand>
        <name>S-adenosyl-L-methionine</name>
        <dbReference type="ChEBI" id="CHEBI:59789"/>
    </ligand>
</feature>
<dbReference type="GO" id="GO:0005829">
    <property type="term" value="C:cytosol"/>
    <property type="evidence" value="ECO:0007669"/>
    <property type="project" value="TreeGrafter"/>
</dbReference>
<dbReference type="PROSITE" id="PS50972">
    <property type="entry name" value="PTERIN_BINDING"/>
    <property type="match status" value="1"/>
</dbReference>
<dbReference type="SUPFAM" id="SSF47644">
    <property type="entry name" value="Methionine synthase domain"/>
    <property type="match status" value="1"/>
</dbReference>
<dbReference type="InterPro" id="IPR011005">
    <property type="entry name" value="Dihydropteroate_synth-like_sf"/>
</dbReference>
<keyword evidence="9 21" id="KW-0808">Transferase</keyword>
<proteinExistence type="inferred from homology"/>
<dbReference type="PANTHER" id="PTHR45833">
    <property type="entry name" value="METHIONINE SYNTHASE"/>
    <property type="match status" value="1"/>
</dbReference>
<accession>A0A1Z5JUN7</accession>
<dbReference type="NCBIfam" id="NF007024">
    <property type="entry name" value="PRK09490.1"/>
    <property type="match status" value="1"/>
</dbReference>
<evidence type="ECO:0000256" key="14">
    <source>
        <dbReference type="ARBA" id="ARBA00023167"/>
    </source>
</evidence>
<organism evidence="28 29">
    <name type="scientific">Fistulifera solaris</name>
    <name type="common">Oleaginous diatom</name>
    <dbReference type="NCBI Taxonomy" id="1519565"/>
    <lineage>
        <taxon>Eukaryota</taxon>
        <taxon>Sar</taxon>
        <taxon>Stramenopiles</taxon>
        <taxon>Ochrophyta</taxon>
        <taxon>Bacillariophyta</taxon>
        <taxon>Bacillariophyceae</taxon>
        <taxon>Bacillariophycidae</taxon>
        <taxon>Naviculales</taxon>
        <taxon>Naviculaceae</taxon>
        <taxon>Fistulifera</taxon>
    </lineage>
</organism>
<dbReference type="InParanoid" id="A0A1Z5JUN7"/>
<sequence>MSALPKKIPRKLFSYDDVEPTPATEPPRPTSEAAQNYIPNSYQNSKLSHASIQAIRDKSTLSPELRSQIDYQQSDGLYPASFPHYVRGRDSLRKHITQLFTSRIAIYDGAMGTMIQNYAKKNKLEEDEYRGDRFKDWKCNVKGNNDMLSITQPHIIQGIYRQYLEEGGSDLIGTNTFSSTTIAMADYEMEAYAYELNYWGARLAREVCDEVTARDPTKPRFVVGAIGPTNRTGSISPSVEDPSARNVTFDELVETYFEQVVGLMDGGADILMVETIFDTLNAKAALYAIGEYLEFSGLDIPVFVSGTLVDQSGRTLSGQTGEAFYASIRHAKPMCVGLNCALGAQHMTPFVERLAGCVECFMHVYSNAGLPNAMGGYDDSPETMAEQNRLFFENGWLNMVGGCCGSTPPHIKAIREVSEGYKPRKLPDVGRPKMWLSGLEDMKVEDVHNHLGLPFLNVGERCNIAGSIKFKKLMMAGDYGAAMDIAKQQVEDGAHVIDINVDDGMLDGLAAMQKFVKIAVTEPEVAKVPFMLDASKFEIVLAGLKWCQGKPIVNSISLKVGEEMFIEHATLLKKHGAAVVVMAFDEEGQAATESEKVRICKRSYDILVNKVKFPPEDIIFDPNVLTIGTGMEEHANYGVDFINACKTIKEECPYVKISGGISNLSFGFRGVTKIRESIHAVFLHHAILESGMDVGIVNAKEMLMIEEVEPELLTASENLVFNKSEDATEVMLELTRKEKERLEAYKAGGGVAMKNEASWRDQDAVKRLEHALINGISEFVDQDVEEARQKCAKPLDVIEGPLMDGMNVVGDLFGAGKMFLPQVIKSARVMKKAVAYLLPFMDEEKRQNLIAQGLNPDDFDQNDDSNYAGKVLMATVKGDVHDIGKNIVAVVLGCNNFKVYDIGVMCSCEMILEKAKEYNVDVIGLSGLITPSLDEMVVVAKELSKGGFKQPLLIGGATTSKMHTAVKIAPNYSSAEHPVIHVLDASRSVTVVSSLLGNAKEDYVADIHEEYEEMREDYYAGLEDRYFLTFEQAKQQKFKIDFEKSPPAPQPKQIGTTLIDKVKLSDVVPYIDWNPFFQTWELRGRYPNRGYPKIFNDEAVGKEAKKLFDDAQSMMKEIIADGSMWLTGVVGLFPANRSDDGEDVEVYENEADREAGTPKAKFCMLRQQAEKESDDPFFSQADFVAPRGMKDHLGMFAVSCLGCDALVDKYEKINDDYSKIMAQALADRFVEAFAEYLHREIRVNMWGYAPDEKLNEADLLKIKYDGIRPAPGYPSQPDHTEKTTMWELIKAKELAGIELSESLSMMPASSVSALVFAHPQAEYFAVGQVGKDQVVSYAERKNMKLEVCERWLSPILNYERD</sequence>
<dbReference type="Pfam" id="PF02607">
    <property type="entry name" value="B12-binding_2"/>
    <property type="match status" value="1"/>
</dbReference>
<feature type="binding site" evidence="18 20">
    <location>
        <position position="340"/>
    </location>
    <ligand>
        <name>Zn(2+)</name>
        <dbReference type="ChEBI" id="CHEBI:29105"/>
    </ligand>
</feature>
<dbReference type="GO" id="GO:0008705">
    <property type="term" value="F:methionine synthase activity"/>
    <property type="evidence" value="ECO:0007669"/>
    <property type="project" value="UniProtKB-EC"/>
</dbReference>
<dbReference type="FunFam" id="3.20.20.330:FF:000001">
    <property type="entry name" value="Methionine synthase"/>
    <property type="match status" value="1"/>
</dbReference>
<evidence type="ECO:0000256" key="6">
    <source>
        <dbReference type="ARBA" id="ARBA00022603"/>
    </source>
</evidence>
<reference evidence="28 29" key="1">
    <citation type="journal article" date="2015" name="Plant Cell">
        <title>Oil accumulation by the oleaginous diatom Fistulifera solaris as revealed by the genome and transcriptome.</title>
        <authorList>
            <person name="Tanaka T."/>
            <person name="Maeda Y."/>
            <person name="Veluchamy A."/>
            <person name="Tanaka M."/>
            <person name="Abida H."/>
            <person name="Marechal E."/>
            <person name="Bowler C."/>
            <person name="Muto M."/>
            <person name="Sunaga Y."/>
            <person name="Tanaka M."/>
            <person name="Yoshino T."/>
            <person name="Taniguchi T."/>
            <person name="Fukuda Y."/>
            <person name="Nemoto M."/>
            <person name="Matsumoto M."/>
            <person name="Wong P.S."/>
            <person name="Aburatani S."/>
            <person name="Fujibuchi W."/>
        </authorList>
    </citation>
    <scope>NUCLEOTIDE SEQUENCE [LARGE SCALE GENOMIC DNA]</scope>
    <source>
        <strain evidence="28 29">JPCC DA0580</strain>
    </source>
</reference>
<dbReference type="Gene3D" id="1.10.288.10">
    <property type="entry name" value="Cobalamin-dependent Methionine Synthase, domain 2"/>
    <property type="match status" value="1"/>
</dbReference>
<dbReference type="InterPro" id="IPR036594">
    <property type="entry name" value="Meth_synthase_dom"/>
</dbReference>
<dbReference type="CDD" id="cd02069">
    <property type="entry name" value="methionine_synthase_B12_BD"/>
    <property type="match status" value="1"/>
</dbReference>
<keyword evidence="11 18" id="KW-0479">Metal-binding</keyword>
<dbReference type="OrthoDB" id="261426at2759"/>